<reference evidence="1 2" key="1">
    <citation type="journal article" date="2020" name="Biotechnol. Biofuels">
        <title>New insights from the biogas microbiome by comprehensive genome-resolved metagenomics of nearly 1600 species originating from multiple anaerobic digesters.</title>
        <authorList>
            <person name="Campanaro S."/>
            <person name="Treu L."/>
            <person name="Rodriguez-R L.M."/>
            <person name="Kovalovszki A."/>
            <person name="Ziels R.M."/>
            <person name="Maus I."/>
            <person name="Zhu X."/>
            <person name="Kougias P.G."/>
            <person name="Basile A."/>
            <person name="Luo G."/>
            <person name="Schluter A."/>
            <person name="Konstantinidis K.T."/>
            <person name="Angelidaki I."/>
        </authorList>
    </citation>
    <scope>NUCLEOTIDE SEQUENCE [LARGE SCALE GENOMIC DNA]</scope>
    <source>
        <strain evidence="1">AS06rmzACSIP_421</strain>
    </source>
</reference>
<organism evidence="1 2">
    <name type="scientific">Candidatus Dojkabacteria bacterium</name>
    <dbReference type="NCBI Taxonomy" id="2099670"/>
    <lineage>
        <taxon>Bacteria</taxon>
        <taxon>Candidatus Dojkabacteria</taxon>
    </lineage>
</organism>
<name>A0A847ET76_9BACT</name>
<proteinExistence type="predicted"/>
<dbReference type="EMBL" id="JAAZAL010000072">
    <property type="protein sequence ID" value="NLE31009.1"/>
    <property type="molecule type" value="Genomic_DNA"/>
</dbReference>
<gene>
    <name evidence="1" type="ORF">GX618_01910</name>
</gene>
<sequence>MKKINCPNVAKNLFILLIVSLVFAIYFQSNAYALTSDNINFQGKIVRNDTGYEGLNIVPGTPACVVAGPANDSCDFQVS</sequence>
<feature type="non-terminal residue" evidence="1">
    <location>
        <position position="79"/>
    </location>
</feature>
<comment type="caution">
    <text evidence="1">The sequence shown here is derived from an EMBL/GenBank/DDBJ whole genome shotgun (WGS) entry which is preliminary data.</text>
</comment>
<dbReference type="AlphaFoldDB" id="A0A847ET76"/>
<protein>
    <submittedName>
        <fullName evidence="1">Uncharacterized protein</fullName>
    </submittedName>
</protein>
<evidence type="ECO:0000313" key="2">
    <source>
        <dbReference type="Proteomes" id="UP000554004"/>
    </source>
</evidence>
<accession>A0A847ET76</accession>
<dbReference type="Proteomes" id="UP000554004">
    <property type="component" value="Unassembled WGS sequence"/>
</dbReference>
<evidence type="ECO:0000313" key="1">
    <source>
        <dbReference type="EMBL" id="NLE31009.1"/>
    </source>
</evidence>